<dbReference type="Gene3D" id="2.30.110.10">
    <property type="entry name" value="Electron Transport, Fmn-binding Protein, Chain A"/>
    <property type="match status" value="1"/>
</dbReference>
<dbReference type="GO" id="GO:0010181">
    <property type="term" value="F:FMN binding"/>
    <property type="evidence" value="ECO:0007669"/>
    <property type="project" value="InterPro"/>
</dbReference>
<sequence length="172" mass="18962">MKATLFDPRLFRDFFGQLPTGVTAIVTDTPDGPRGLVVGTFSSVSLDPPLVSFMVKTGSRAWSAIQSQGRFTANILASDQLMLSQKLAGWSPEKFRDVSFAPDQDDALVIRESLAWATCRIEQEIAAGDHTIILAVPSQLTVLRPSARPLVYYQGAYHRTLRVQDVRPPGWT</sequence>
<keyword evidence="2" id="KW-0560">Oxidoreductase</keyword>
<dbReference type="SUPFAM" id="SSF50475">
    <property type="entry name" value="FMN-binding split barrel"/>
    <property type="match status" value="1"/>
</dbReference>
<dbReference type="SMART" id="SM00903">
    <property type="entry name" value="Flavin_Reduct"/>
    <property type="match status" value="1"/>
</dbReference>
<proteinExistence type="inferred from homology"/>
<organism evidence="4">
    <name type="scientific">uncultured Blastococcus sp</name>
    <dbReference type="NCBI Taxonomy" id="217144"/>
    <lineage>
        <taxon>Bacteria</taxon>
        <taxon>Bacillati</taxon>
        <taxon>Actinomycetota</taxon>
        <taxon>Actinomycetes</taxon>
        <taxon>Geodermatophilales</taxon>
        <taxon>Geodermatophilaceae</taxon>
        <taxon>Blastococcus</taxon>
        <taxon>environmental samples</taxon>
    </lineage>
</organism>
<dbReference type="AlphaFoldDB" id="A0A6J4H8W8"/>
<evidence type="ECO:0000313" key="4">
    <source>
        <dbReference type="EMBL" id="CAA9217651.1"/>
    </source>
</evidence>
<evidence type="ECO:0000256" key="2">
    <source>
        <dbReference type="ARBA" id="ARBA00023002"/>
    </source>
</evidence>
<dbReference type="InterPro" id="IPR050268">
    <property type="entry name" value="NADH-dep_flavin_reductase"/>
</dbReference>
<dbReference type="PANTHER" id="PTHR30466">
    <property type="entry name" value="FLAVIN REDUCTASE"/>
    <property type="match status" value="1"/>
</dbReference>
<comment type="similarity">
    <text evidence="1">Belongs to the non-flavoprotein flavin reductase family.</text>
</comment>
<dbReference type="PANTHER" id="PTHR30466:SF11">
    <property type="entry name" value="FLAVIN-DEPENDENT MONOOXYGENASE, REDUCTASE SUBUNIT HSAB"/>
    <property type="match status" value="1"/>
</dbReference>
<dbReference type="InterPro" id="IPR002563">
    <property type="entry name" value="Flavin_Rdtase-like_dom"/>
</dbReference>
<dbReference type="GO" id="GO:0042602">
    <property type="term" value="F:riboflavin reductase (NADPH) activity"/>
    <property type="evidence" value="ECO:0007669"/>
    <property type="project" value="TreeGrafter"/>
</dbReference>
<dbReference type="InterPro" id="IPR012349">
    <property type="entry name" value="Split_barrel_FMN-bd"/>
</dbReference>
<reference evidence="4" key="1">
    <citation type="submission" date="2020-02" db="EMBL/GenBank/DDBJ databases">
        <authorList>
            <person name="Meier V. D."/>
        </authorList>
    </citation>
    <scope>NUCLEOTIDE SEQUENCE</scope>
    <source>
        <strain evidence="4">AVDCRST_MAG57</strain>
    </source>
</reference>
<feature type="domain" description="Flavin reductase like" evidence="3">
    <location>
        <begin position="15"/>
        <end position="159"/>
    </location>
</feature>
<protein>
    <recommendedName>
        <fullName evidence="3">Flavin reductase like domain-containing protein</fullName>
    </recommendedName>
</protein>
<dbReference type="Pfam" id="PF01613">
    <property type="entry name" value="Flavin_Reduct"/>
    <property type="match status" value="1"/>
</dbReference>
<name>A0A6J4H8W8_9ACTN</name>
<gene>
    <name evidence="4" type="ORF">AVDCRST_MAG57-428</name>
</gene>
<evidence type="ECO:0000256" key="1">
    <source>
        <dbReference type="ARBA" id="ARBA00008898"/>
    </source>
</evidence>
<dbReference type="EMBL" id="CADCTI010000040">
    <property type="protein sequence ID" value="CAA9217651.1"/>
    <property type="molecule type" value="Genomic_DNA"/>
</dbReference>
<evidence type="ECO:0000259" key="3">
    <source>
        <dbReference type="SMART" id="SM00903"/>
    </source>
</evidence>
<accession>A0A6J4H8W8</accession>